<dbReference type="EMBL" id="CM007891">
    <property type="protein sequence ID" value="OTG33598.1"/>
    <property type="molecule type" value="Genomic_DNA"/>
</dbReference>
<dbReference type="Proteomes" id="UP000215914">
    <property type="component" value="Chromosome 2"/>
</dbReference>
<dbReference type="PANTHER" id="PTHR10903:SF184">
    <property type="entry name" value="GTP-BINDING PROTEIN A"/>
    <property type="match status" value="1"/>
</dbReference>
<dbReference type="InterPro" id="IPR045058">
    <property type="entry name" value="GIMA/IAN/Toc"/>
</dbReference>
<name>A0A251VD99_HELAN</name>
<sequence length="338" mass="38533">MEGSSFEGDCEFYSPQTIVLVGRKGNGKSATGNNILGTKLFRSERSSSVVTTTCESKSTTLKDCRKINVIDTPGIDINCEAEILGSCADTKFTEGIINMVGDGIHAFLVVLSIRSRFSTEEEAVIRSLLKLFGGKICNYMIFVFTGGDLLEKDDETLQGFLHDCPEKLKEFLRLCENRCVLFDNKTEDQTKRSDQVEKLFSVVDIMSRKNDWKLYTIEMFTEWKKETMEQAENSQALKESKQFNELEVSMRTDPMHNGQLKRIIEMVEPKMNERTLSLERQLAEERAARLKAEEDATVAQQKSDEEIRYIREQIEIATKSRRALRNLSEIKNALCVIL</sequence>
<proteinExistence type="inferred from homology"/>
<organism evidence="5 6">
    <name type="scientific">Helianthus annuus</name>
    <name type="common">Common sunflower</name>
    <dbReference type="NCBI Taxonomy" id="4232"/>
    <lineage>
        <taxon>Eukaryota</taxon>
        <taxon>Viridiplantae</taxon>
        <taxon>Streptophyta</taxon>
        <taxon>Embryophyta</taxon>
        <taxon>Tracheophyta</taxon>
        <taxon>Spermatophyta</taxon>
        <taxon>Magnoliopsida</taxon>
        <taxon>eudicotyledons</taxon>
        <taxon>Gunneridae</taxon>
        <taxon>Pentapetalae</taxon>
        <taxon>asterids</taxon>
        <taxon>campanulids</taxon>
        <taxon>Asterales</taxon>
        <taxon>Asteraceae</taxon>
        <taxon>Asteroideae</taxon>
        <taxon>Heliantheae alliance</taxon>
        <taxon>Heliantheae</taxon>
        <taxon>Helianthus</taxon>
    </lineage>
</organism>
<dbReference type="PANTHER" id="PTHR10903">
    <property type="entry name" value="GTPASE, IMAP FAMILY MEMBER-RELATED"/>
    <property type="match status" value="1"/>
</dbReference>
<dbReference type="OMA" id="MTRDDCF"/>
<keyword evidence="2" id="KW-0547">Nucleotide-binding</keyword>
<dbReference type="InterPro" id="IPR006703">
    <property type="entry name" value="G_AIG1"/>
</dbReference>
<reference evidence="6" key="1">
    <citation type="journal article" date="2017" name="Nature">
        <title>The sunflower genome provides insights into oil metabolism, flowering and Asterid evolution.</title>
        <authorList>
            <person name="Badouin H."/>
            <person name="Gouzy J."/>
            <person name="Grassa C.J."/>
            <person name="Murat F."/>
            <person name="Staton S.E."/>
            <person name="Cottret L."/>
            <person name="Lelandais-Briere C."/>
            <person name="Owens G.L."/>
            <person name="Carrere S."/>
            <person name="Mayjonade B."/>
            <person name="Legrand L."/>
            <person name="Gill N."/>
            <person name="Kane N.C."/>
            <person name="Bowers J.E."/>
            <person name="Hubner S."/>
            <person name="Bellec A."/>
            <person name="Berard A."/>
            <person name="Berges H."/>
            <person name="Blanchet N."/>
            <person name="Boniface M.C."/>
            <person name="Brunel D."/>
            <person name="Catrice O."/>
            <person name="Chaidir N."/>
            <person name="Claudel C."/>
            <person name="Donnadieu C."/>
            <person name="Faraut T."/>
            <person name="Fievet G."/>
            <person name="Helmstetter N."/>
            <person name="King M."/>
            <person name="Knapp S.J."/>
            <person name="Lai Z."/>
            <person name="Le Paslier M.C."/>
            <person name="Lippi Y."/>
            <person name="Lorenzon L."/>
            <person name="Mandel J.R."/>
            <person name="Marage G."/>
            <person name="Marchand G."/>
            <person name="Marquand E."/>
            <person name="Bret-Mestries E."/>
            <person name="Morien E."/>
            <person name="Nambeesan S."/>
            <person name="Nguyen T."/>
            <person name="Pegot-Espagnet P."/>
            <person name="Pouilly N."/>
            <person name="Raftis F."/>
            <person name="Sallet E."/>
            <person name="Schiex T."/>
            <person name="Thomas J."/>
            <person name="Vandecasteele C."/>
            <person name="Vares D."/>
            <person name="Vear F."/>
            <person name="Vautrin S."/>
            <person name="Crespi M."/>
            <person name="Mangin B."/>
            <person name="Burke J.M."/>
            <person name="Salse J."/>
            <person name="Munos S."/>
            <person name="Vincourt P."/>
            <person name="Rieseberg L.H."/>
            <person name="Langlade N.B."/>
        </authorList>
    </citation>
    <scope>NUCLEOTIDE SEQUENCE [LARGE SCALE GENOMIC DNA]</scope>
    <source>
        <strain evidence="6">cv. SF193</strain>
    </source>
</reference>
<comment type="similarity">
    <text evidence="1">Belongs to the TRAFAC class TrmE-Era-EngA-EngB-Septin-like GTPase superfamily. AIG1/Toc34/Toc159-like paraseptin GTPase family. IAN subfamily.</text>
</comment>
<dbReference type="FunFam" id="3.40.50.300:FF:000840">
    <property type="entry name" value="Immune-associated nucleotide-binding protein 9"/>
    <property type="match status" value="1"/>
</dbReference>
<evidence type="ECO:0000256" key="2">
    <source>
        <dbReference type="ARBA" id="ARBA00022741"/>
    </source>
</evidence>
<evidence type="ECO:0000259" key="4">
    <source>
        <dbReference type="PROSITE" id="PS51720"/>
    </source>
</evidence>
<evidence type="ECO:0000313" key="5">
    <source>
        <dbReference type="EMBL" id="OTG33598.1"/>
    </source>
</evidence>
<feature type="domain" description="AIG1-type G" evidence="4">
    <location>
        <begin position="13"/>
        <end position="224"/>
    </location>
</feature>
<dbReference type="Gene3D" id="3.40.50.300">
    <property type="entry name" value="P-loop containing nucleotide triphosphate hydrolases"/>
    <property type="match status" value="1"/>
</dbReference>
<dbReference type="GO" id="GO:0005525">
    <property type="term" value="F:GTP binding"/>
    <property type="evidence" value="ECO:0007669"/>
    <property type="project" value="UniProtKB-KW"/>
</dbReference>
<keyword evidence="6" id="KW-1185">Reference proteome</keyword>
<dbReference type="SUPFAM" id="SSF52540">
    <property type="entry name" value="P-loop containing nucleoside triphosphate hydrolases"/>
    <property type="match status" value="1"/>
</dbReference>
<evidence type="ECO:0000313" key="6">
    <source>
        <dbReference type="Proteomes" id="UP000215914"/>
    </source>
</evidence>
<dbReference type="InParanoid" id="A0A251VD99"/>
<accession>A0A251VD99</accession>
<keyword evidence="3" id="KW-0342">GTP-binding</keyword>
<dbReference type="AlphaFoldDB" id="A0A251VD99"/>
<evidence type="ECO:0000256" key="3">
    <source>
        <dbReference type="ARBA" id="ARBA00023134"/>
    </source>
</evidence>
<dbReference type="PROSITE" id="PS51720">
    <property type="entry name" value="G_AIG1"/>
    <property type="match status" value="1"/>
</dbReference>
<dbReference type="InterPro" id="IPR027417">
    <property type="entry name" value="P-loop_NTPase"/>
</dbReference>
<dbReference type="Pfam" id="PF04548">
    <property type="entry name" value="AIG1"/>
    <property type="match status" value="1"/>
</dbReference>
<gene>
    <name evidence="5" type="ORF">HannXRQ_Chr02g0036481</name>
</gene>
<evidence type="ECO:0000256" key="1">
    <source>
        <dbReference type="ARBA" id="ARBA00008535"/>
    </source>
</evidence>
<dbReference type="STRING" id="4232.A0A251VD99"/>
<protein>
    <submittedName>
        <fullName evidence="5">Putative avirulence induced gene (AIG1) family protein</fullName>
    </submittedName>
</protein>